<evidence type="ECO:0000256" key="5">
    <source>
        <dbReference type="ARBA" id="ARBA00022989"/>
    </source>
</evidence>
<proteinExistence type="inferred from homology"/>
<gene>
    <name evidence="10" type="ORF">SAMN05428964_10167</name>
    <name evidence="9" type="ORF">TH44_14520</name>
</gene>
<keyword evidence="3" id="KW-1003">Cell membrane</keyword>
<feature type="transmembrane region" description="Helical" evidence="7">
    <location>
        <begin position="136"/>
        <end position="155"/>
    </location>
</feature>
<dbReference type="Pfam" id="PF04290">
    <property type="entry name" value="DctQ"/>
    <property type="match status" value="1"/>
</dbReference>
<evidence type="ECO:0000256" key="4">
    <source>
        <dbReference type="ARBA" id="ARBA00022692"/>
    </source>
</evidence>
<protein>
    <recommendedName>
        <fullName evidence="7">TRAP transporter small permease protein</fullName>
    </recommendedName>
</protein>
<feature type="transmembrane region" description="Helical" evidence="7">
    <location>
        <begin position="95"/>
        <end position="116"/>
    </location>
</feature>
<dbReference type="Proteomes" id="UP000219068">
    <property type="component" value="Unassembled WGS sequence"/>
</dbReference>
<sequence length="167" mass="18374">MKHVLNKAASWFAVAGGFLALLIAVVTIVNVTAFGLDKIARLFGANFPAIIGYEDFVSMIVSSAALMFFPYCQTRYGHVAVDVFIKMFPQWFARGVDIISGVLMTLLALFLGYMMIHGLIEVRSDNTLSAILGWPIWPFYVPGIVSMFLWALIAASQIFESEAPANV</sequence>
<evidence type="ECO:0000256" key="6">
    <source>
        <dbReference type="ARBA" id="ARBA00023136"/>
    </source>
</evidence>
<keyword evidence="2 7" id="KW-0813">Transport</keyword>
<feature type="transmembrane region" description="Helical" evidence="7">
    <location>
        <begin position="12"/>
        <end position="36"/>
    </location>
</feature>
<dbReference type="EMBL" id="OBMM01000001">
    <property type="protein sequence ID" value="SOB89517.1"/>
    <property type="molecule type" value="Genomic_DNA"/>
</dbReference>
<comment type="function">
    <text evidence="7">Part of the tripartite ATP-independent periplasmic (TRAP) transport system.</text>
</comment>
<comment type="similarity">
    <text evidence="7">Belongs to the TRAP transporter small permease family.</text>
</comment>
<evidence type="ECO:0000256" key="1">
    <source>
        <dbReference type="ARBA" id="ARBA00004651"/>
    </source>
</evidence>
<evidence type="ECO:0000256" key="3">
    <source>
        <dbReference type="ARBA" id="ARBA00022475"/>
    </source>
</evidence>
<dbReference type="InterPro" id="IPR055348">
    <property type="entry name" value="DctQ"/>
</dbReference>
<evidence type="ECO:0000313" key="10">
    <source>
        <dbReference type="EMBL" id="SOB89517.1"/>
    </source>
</evidence>
<dbReference type="GO" id="GO:0005886">
    <property type="term" value="C:plasma membrane"/>
    <property type="evidence" value="ECO:0007669"/>
    <property type="project" value="UniProtKB-SubCell"/>
</dbReference>
<dbReference type="Proteomes" id="UP000252266">
    <property type="component" value="Unassembled WGS sequence"/>
</dbReference>
<feature type="transmembrane region" description="Helical" evidence="7">
    <location>
        <begin position="56"/>
        <end position="74"/>
    </location>
</feature>
<evidence type="ECO:0000259" key="8">
    <source>
        <dbReference type="Pfam" id="PF04290"/>
    </source>
</evidence>
<accession>A0A154KMS5</accession>
<dbReference type="AlphaFoldDB" id="A0A154KMS5"/>
<keyword evidence="4 7" id="KW-0812">Transmembrane</keyword>
<evidence type="ECO:0000256" key="7">
    <source>
        <dbReference type="RuleBase" id="RU369079"/>
    </source>
</evidence>
<dbReference type="RefSeq" id="WP_062953071.1">
    <property type="nucleotide sequence ID" value="NZ_JALLPZ010000001.1"/>
</dbReference>
<evidence type="ECO:0000313" key="11">
    <source>
        <dbReference type="Proteomes" id="UP000219068"/>
    </source>
</evidence>
<name>A0A154KMS5_9PROT</name>
<evidence type="ECO:0000256" key="2">
    <source>
        <dbReference type="ARBA" id="ARBA00022448"/>
    </source>
</evidence>
<dbReference type="GO" id="GO:0022857">
    <property type="term" value="F:transmembrane transporter activity"/>
    <property type="evidence" value="ECO:0007669"/>
    <property type="project" value="UniProtKB-UniRule"/>
</dbReference>
<reference evidence="10 11" key="2">
    <citation type="submission" date="2017-08" db="EMBL/GenBank/DDBJ databases">
        <authorList>
            <person name="de Groot N.N."/>
        </authorList>
    </citation>
    <scope>NUCLEOTIDE SEQUENCE [LARGE SCALE GENOMIC DNA]</scope>
    <source>
        <strain evidence="10 11">USBA 78</strain>
    </source>
</reference>
<feature type="domain" description="Tripartite ATP-independent periplasmic transporters DctQ component" evidence="8">
    <location>
        <begin position="41"/>
        <end position="160"/>
    </location>
</feature>
<evidence type="ECO:0000313" key="9">
    <source>
        <dbReference type="EMBL" id="RCK49803.1"/>
    </source>
</evidence>
<keyword evidence="7" id="KW-0997">Cell inner membrane</keyword>
<keyword evidence="5 7" id="KW-1133">Transmembrane helix</keyword>
<organism evidence="9 12">
    <name type="scientific">Thalassospira xiamenensis</name>
    <dbReference type="NCBI Taxonomy" id="220697"/>
    <lineage>
        <taxon>Bacteria</taxon>
        <taxon>Pseudomonadati</taxon>
        <taxon>Pseudomonadota</taxon>
        <taxon>Alphaproteobacteria</taxon>
        <taxon>Rhodospirillales</taxon>
        <taxon>Thalassospiraceae</taxon>
        <taxon>Thalassospira</taxon>
    </lineage>
</organism>
<reference evidence="9 12" key="1">
    <citation type="submission" date="2014-07" db="EMBL/GenBank/DDBJ databases">
        <title>Draft genome sequence of Thalassospira xiamenensis IB13.</title>
        <authorList>
            <person name="Lai Q."/>
            <person name="Shao Z."/>
        </authorList>
    </citation>
    <scope>NUCLEOTIDE SEQUENCE [LARGE SCALE GENOMIC DNA]</scope>
    <source>
        <strain evidence="9 12">IB13</strain>
    </source>
</reference>
<dbReference type="EMBL" id="JPWJ01000007">
    <property type="protein sequence ID" value="RCK49803.1"/>
    <property type="molecule type" value="Genomic_DNA"/>
</dbReference>
<keyword evidence="6 7" id="KW-0472">Membrane</keyword>
<comment type="subcellular location">
    <subcellularLocation>
        <location evidence="7">Cell inner membrane</location>
        <topology evidence="7">Multi-pass membrane protein</topology>
    </subcellularLocation>
    <subcellularLocation>
        <location evidence="1">Cell membrane</location>
        <topology evidence="1">Multi-pass membrane protein</topology>
    </subcellularLocation>
</comment>
<evidence type="ECO:0000313" key="12">
    <source>
        <dbReference type="Proteomes" id="UP000252266"/>
    </source>
</evidence>
<comment type="subunit">
    <text evidence="7">The complex comprises the extracytoplasmic solute receptor protein and the two transmembrane proteins.</text>
</comment>